<dbReference type="AlphaFoldDB" id="A0A803NPJ1"/>
<dbReference type="EnsemblPlants" id="evm.model.01.523">
    <property type="protein sequence ID" value="cds.evm.model.01.523"/>
    <property type="gene ID" value="evm.TU.01.523"/>
</dbReference>
<reference evidence="1" key="2">
    <citation type="submission" date="2021-03" db="UniProtKB">
        <authorList>
            <consortium name="EnsemblPlants"/>
        </authorList>
    </citation>
    <scope>IDENTIFICATION</scope>
</reference>
<dbReference type="Proteomes" id="UP000596661">
    <property type="component" value="Chromosome 1"/>
</dbReference>
<organism evidence="1 2">
    <name type="scientific">Cannabis sativa</name>
    <name type="common">Hemp</name>
    <name type="synonym">Marijuana</name>
    <dbReference type="NCBI Taxonomy" id="3483"/>
    <lineage>
        <taxon>Eukaryota</taxon>
        <taxon>Viridiplantae</taxon>
        <taxon>Streptophyta</taxon>
        <taxon>Embryophyta</taxon>
        <taxon>Tracheophyta</taxon>
        <taxon>Spermatophyta</taxon>
        <taxon>Magnoliopsida</taxon>
        <taxon>eudicotyledons</taxon>
        <taxon>Gunneridae</taxon>
        <taxon>Pentapetalae</taxon>
        <taxon>rosids</taxon>
        <taxon>fabids</taxon>
        <taxon>Rosales</taxon>
        <taxon>Cannabaceae</taxon>
        <taxon>Cannabis</taxon>
    </lineage>
</organism>
<dbReference type="Gene3D" id="3.40.50.720">
    <property type="entry name" value="NAD(P)-binding Rossmann-like Domain"/>
    <property type="match status" value="1"/>
</dbReference>
<name>A0A803NPJ1_CANSA</name>
<evidence type="ECO:0000313" key="1">
    <source>
        <dbReference type="EnsemblPlants" id="cds.evm.model.01.523"/>
    </source>
</evidence>
<protein>
    <submittedName>
        <fullName evidence="1">Uncharacterized protein</fullName>
    </submittedName>
</protein>
<proteinExistence type="predicted"/>
<dbReference type="EMBL" id="UZAU01000018">
    <property type="status" value="NOT_ANNOTATED_CDS"/>
    <property type="molecule type" value="Genomic_DNA"/>
</dbReference>
<accession>A0A803NPJ1</accession>
<evidence type="ECO:0000313" key="2">
    <source>
        <dbReference type="Proteomes" id="UP000596661"/>
    </source>
</evidence>
<sequence length="73" mass="8089">MSLMKTHVLTLFPVGFKESRSKEVAKNLNFNHCVAQAMGVKVTMISTSPDKKEEAIDNLGADSFLVNCDQNQM</sequence>
<reference evidence="1" key="1">
    <citation type="submission" date="2018-11" db="EMBL/GenBank/DDBJ databases">
        <authorList>
            <person name="Grassa J C."/>
        </authorList>
    </citation>
    <scope>NUCLEOTIDE SEQUENCE [LARGE SCALE GENOMIC DNA]</scope>
</reference>
<keyword evidence="2" id="KW-1185">Reference proteome</keyword>
<dbReference type="Gramene" id="evm.model.01.523">
    <property type="protein sequence ID" value="cds.evm.model.01.523"/>
    <property type="gene ID" value="evm.TU.01.523"/>
</dbReference>